<evidence type="ECO:0000313" key="2">
    <source>
        <dbReference type="Proteomes" id="UP000053989"/>
    </source>
</evidence>
<reference evidence="2" key="2">
    <citation type="submission" date="2015-01" db="EMBL/GenBank/DDBJ databases">
        <title>Evolutionary Origins and Diversification of the Mycorrhizal Mutualists.</title>
        <authorList>
            <consortium name="DOE Joint Genome Institute"/>
            <consortium name="Mycorrhizal Genomics Consortium"/>
            <person name="Kohler A."/>
            <person name="Kuo A."/>
            <person name="Nagy L.G."/>
            <person name="Floudas D."/>
            <person name="Copeland A."/>
            <person name="Barry K.W."/>
            <person name="Cichocki N."/>
            <person name="Veneault-Fourrey C."/>
            <person name="LaButti K."/>
            <person name="Lindquist E.A."/>
            <person name="Lipzen A."/>
            <person name="Lundell T."/>
            <person name="Morin E."/>
            <person name="Murat C."/>
            <person name="Riley R."/>
            <person name="Ohm R."/>
            <person name="Sun H."/>
            <person name="Tunlid A."/>
            <person name="Henrissat B."/>
            <person name="Grigoriev I.V."/>
            <person name="Hibbett D.S."/>
            <person name="Martin F."/>
        </authorList>
    </citation>
    <scope>NUCLEOTIDE SEQUENCE [LARGE SCALE GENOMIC DNA]</scope>
    <source>
        <strain evidence="2">Foug A</strain>
    </source>
</reference>
<dbReference type="EMBL" id="KN822010">
    <property type="protein sequence ID" value="KIM67999.1"/>
    <property type="molecule type" value="Genomic_DNA"/>
</dbReference>
<dbReference type="HOGENOM" id="CLU_104751_1_0_1"/>
<keyword evidence="2" id="KW-1185">Reference proteome</keyword>
<organism evidence="1 2">
    <name type="scientific">Scleroderma citrinum Foug A</name>
    <dbReference type="NCBI Taxonomy" id="1036808"/>
    <lineage>
        <taxon>Eukaryota</taxon>
        <taxon>Fungi</taxon>
        <taxon>Dikarya</taxon>
        <taxon>Basidiomycota</taxon>
        <taxon>Agaricomycotina</taxon>
        <taxon>Agaricomycetes</taxon>
        <taxon>Agaricomycetidae</taxon>
        <taxon>Boletales</taxon>
        <taxon>Sclerodermatineae</taxon>
        <taxon>Sclerodermataceae</taxon>
        <taxon>Scleroderma</taxon>
    </lineage>
</organism>
<sequence length="163" mass="18768">MTFSRTFGNDMKLGDYGHFTDSEDFCCEGNFFAELESLSSKADITPRQHKISESGGYQRESDVVRAYHSGGYYELYKPLGLSLPRNDDFKSLLVSFSARLTNRYLITTVIQCPPDPHWRTTYYNILKPFVWHRNEDVGSMVGSEWRGKTLGDQARINVDEMEL</sequence>
<proteinExistence type="predicted"/>
<evidence type="ECO:0000313" key="1">
    <source>
        <dbReference type="EMBL" id="KIM67999.1"/>
    </source>
</evidence>
<name>A0A0C3EI96_9AGAM</name>
<gene>
    <name evidence="1" type="ORF">SCLCIDRAFT_1209376</name>
</gene>
<dbReference type="AlphaFoldDB" id="A0A0C3EI96"/>
<protein>
    <submittedName>
        <fullName evidence="1">Uncharacterized protein</fullName>
    </submittedName>
</protein>
<dbReference type="STRING" id="1036808.A0A0C3EI96"/>
<reference evidence="1 2" key="1">
    <citation type="submission" date="2014-04" db="EMBL/GenBank/DDBJ databases">
        <authorList>
            <consortium name="DOE Joint Genome Institute"/>
            <person name="Kuo A."/>
            <person name="Kohler A."/>
            <person name="Nagy L.G."/>
            <person name="Floudas D."/>
            <person name="Copeland A."/>
            <person name="Barry K.W."/>
            <person name="Cichocki N."/>
            <person name="Veneault-Fourrey C."/>
            <person name="LaButti K."/>
            <person name="Lindquist E.A."/>
            <person name="Lipzen A."/>
            <person name="Lundell T."/>
            <person name="Morin E."/>
            <person name="Murat C."/>
            <person name="Sun H."/>
            <person name="Tunlid A."/>
            <person name="Henrissat B."/>
            <person name="Grigoriev I.V."/>
            <person name="Hibbett D.S."/>
            <person name="Martin F."/>
            <person name="Nordberg H.P."/>
            <person name="Cantor M.N."/>
            <person name="Hua S.X."/>
        </authorList>
    </citation>
    <scope>NUCLEOTIDE SEQUENCE [LARGE SCALE GENOMIC DNA]</scope>
    <source>
        <strain evidence="1 2">Foug A</strain>
    </source>
</reference>
<dbReference type="InParanoid" id="A0A0C3EI96"/>
<dbReference type="Proteomes" id="UP000053989">
    <property type="component" value="Unassembled WGS sequence"/>
</dbReference>
<accession>A0A0C3EI96</accession>